<name>A0A166ZTJ8_9GAMM</name>
<reference evidence="1 2" key="1">
    <citation type="submission" date="2013-07" db="EMBL/GenBank/DDBJ databases">
        <title>Comparative Genomic and Metabolomic Analysis of Twelve Strains of Pseudoalteromonas luteoviolacea.</title>
        <authorList>
            <person name="Vynne N.G."/>
            <person name="Mansson M."/>
            <person name="Gram L."/>
        </authorList>
    </citation>
    <scope>NUCLEOTIDE SEQUENCE [LARGE SCALE GENOMIC DNA]</scope>
    <source>
        <strain evidence="1 2">H33</strain>
    </source>
</reference>
<dbReference type="PATRIC" id="fig|1365251.3.peg.5169"/>
<dbReference type="EMBL" id="AUXZ01000140">
    <property type="protein sequence ID" value="KZN44650.1"/>
    <property type="molecule type" value="Genomic_DNA"/>
</dbReference>
<feature type="non-terminal residue" evidence="1">
    <location>
        <position position="52"/>
    </location>
</feature>
<evidence type="ECO:0000313" key="2">
    <source>
        <dbReference type="Proteomes" id="UP000076503"/>
    </source>
</evidence>
<dbReference type="AlphaFoldDB" id="A0A166ZTJ8"/>
<sequence length="52" mass="6190">MHQFGLKQWKEKSGYLERSLAEMGVYRFKQLKGDKLTSRTFNNQHTEVMIKA</sequence>
<gene>
    <name evidence="1" type="ORF">N476_26125</name>
</gene>
<accession>A0A166ZTJ8</accession>
<comment type="caution">
    <text evidence="1">The sequence shown here is derived from an EMBL/GenBank/DDBJ whole genome shotgun (WGS) entry which is preliminary data.</text>
</comment>
<dbReference type="Proteomes" id="UP000076503">
    <property type="component" value="Unassembled WGS sequence"/>
</dbReference>
<proteinExistence type="predicted"/>
<protein>
    <submittedName>
        <fullName evidence="1">Uncharacterized protein</fullName>
    </submittedName>
</protein>
<organism evidence="1 2">
    <name type="scientific">Pseudoalteromonas luteoviolacea H33</name>
    <dbReference type="NCBI Taxonomy" id="1365251"/>
    <lineage>
        <taxon>Bacteria</taxon>
        <taxon>Pseudomonadati</taxon>
        <taxon>Pseudomonadota</taxon>
        <taxon>Gammaproteobacteria</taxon>
        <taxon>Alteromonadales</taxon>
        <taxon>Pseudoalteromonadaceae</taxon>
        <taxon>Pseudoalteromonas</taxon>
    </lineage>
</organism>
<evidence type="ECO:0000313" key="1">
    <source>
        <dbReference type="EMBL" id="KZN44650.1"/>
    </source>
</evidence>